<reference evidence="3" key="2">
    <citation type="submission" date="2025-09" db="UniProtKB">
        <authorList>
            <consortium name="Ensembl"/>
        </authorList>
    </citation>
    <scope>IDENTIFICATION</scope>
</reference>
<dbReference type="AlphaFoldDB" id="A0A8B9F9Y2"/>
<organism evidence="3 4">
    <name type="scientific">Amazona collaria</name>
    <name type="common">yellow-billed parrot</name>
    <dbReference type="NCBI Taxonomy" id="241587"/>
    <lineage>
        <taxon>Eukaryota</taxon>
        <taxon>Metazoa</taxon>
        <taxon>Chordata</taxon>
        <taxon>Craniata</taxon>
        <taxon>Vertebrata</taxon>
        <taxon>Euteleostomi</taxon>
        <taxon>Archelosauria</taxon>
        <taxon>Archosauria</taxon>
        <taxon>Dinosauria</taxon>
        <taxon>Saurischia</taxon>
        <taxon>Theropoda</taxon>
        <taxon>Coelurosauria</taxon>
        <taxon>Aves</taxon>
        <taxon>Neognathae</taxon>
        <taxon>Neoaves</taxon>
        <taxon>Telluraves</taxon>
        <taxon>Australaves</taxon>
        <taxon>Psittaciformes</taxon>
        <taxon>Psittacidae</taxon>
        <taxon>Amazona</taxon>
    </lineage>
</organism>
<name>A0A8B9F9Y2_9PSIT</name>
<proteinExistence type="predicted"/>
<dbReference type="InterPro" id="IPR002223">
    <property type="entry name" value="Kunitz_BPTI"/>
</dbReference>
<dbReference type="Ensembl" id="ENSACOT00000006882.1">
    <property type="protein sequence ID" value="ENSACOP00000006648.1"/>
    <property type="gene ID" value="ENSACOG00000004649.1"/>
</dbReference>
<dbReference type="Proteomes" id="UP000694522">
    <property type="component" value="Unplaced"/>
</dbReference>
<dbReference type="SUPFAM" id="SSF57362">
    <property type="entry name" value="BPTI-like"/>
    <property type="match status" value="1"/>
</dbReference>
<dbReference type="InterPro" id="IPR050098">
    <property type="entry name" value="TFPI/VKTCI-like"/>
</dbReference>
<dbReference type="PANTHER" id="PTHR10083:SF375">
    <property type="entry name" value="BPTI_KUNITZ INHIBITOR DOMAIN-CONTAINING PROTEIN"/>
    <property type="match status" value="1"/>
</dbReference>
<keyword evidence="4" id="KW-1185">Reference proteome</keyword>
<dbReference type="PANTHER" id="PTHR10083">
    <property type="entry name" value="KUNITZ-TYPE PROTEASE INHIBITOR-RELATED"/>
    <property type="match status" value="1"/>
</dbReference>
<dbReference type="GO" id="GO:0004867">
    <property type="term" value="F:serine-type endopeptidase inhibitor activity"/>
    <property type="evidence" value="ECO:0007669"/>
    <property type="project" value="InterPro"/>
</dbReference>
<dbReference type="InterPro" id="IPR036880">
    <property type="entry name" value="Kunitz_BPTI_sf"/>
</dbReference>
<sequence>MYRTVTDLVLKQPWNNLIGVSVLGVHSGFFPLKYHERLLNFTLYLFSCLRITRLLLSRACAHVLTRLHTAVCSQEAMTGPCQAVMPRWYFDPNKRKCIRFIYGGCGGNRNNFESEEYCMAVGFPPK</sequence>
<dbReference type="Gene3D" id="4.10.410.10">
    <property type="entry name" value="Pancreatic trypsin inhibitor Kunitz domain"/>
    <property type="match status" value="1"/>
</dbReference>
<dbReference type="Pfam" id="PF00014">
    <property type="entry name" value="Kunitz_BPTI"/>
    <property type="match status" value="1"/>
</dbReference>
<dbReference type="SMART" id="SM00131">
    <property type="entry name" value="KU"/>
    <property type="match status" value="1"/>
</dbReference>
<dbReference type="PROSITE" id="PS50279">
    <property type="entry name" value="BPTI_KUNITZ_2"/>
    <property type="match status" value="1"/>
</dbReference>
<accession>A0A8B9F9Y2</accession>
<evidence type="ECO:0000313" key="3">
    <source>
        <dbReference type="Ensembl" id="ENSACOP00000006648.1"/>
    </source>
</evidence>
<protein>
    <recommendedName>
        <fullName evidence="2">BPTI/Kunitz inhibitor domain-containing protein</fullName>
    </recommendedName>
</protein>
<dbReference type="PRINTS" id="PR00759">
    <property type="entry name" value="BASICPTASE"/>
</dbReference>
<dbReference type="InterPro" id="IPR020901">
    <property type="entry name" value="Prtase_inh_Kunz-CS"/>
</dbReference>
<feature type="domain" description="BPTI/Kunitz inhibitor" evidence="2">
    <location>
        <begin position="72"/>
        <end position="122"/>
    </location>
</feature>
<evidence type="ECO:0000256" key="1">
    <source>
        <dbReference type="ARBA" id="ARBA00023157"/>
    </source>
</evidence>
<dbReference type="GO" id="GO:0005615">
    <property type="term" value="C:extracellular space"/>
    <property type="evidence" value="ECO:0007669"/>
    <property type="project" value="TreeGrafter"/>
</dbReference>
<dbReference type="PROSITE" id="PS00280">
    <property type="entry name" value="BPTI_KUNITZ_1"/>
    <property type="match status" value="1"/>
</dbReference>
<keyword evidence="1" id="KW-1015">Disulfide bond</keyword>
<reference evidence="3" key="1">
    <citation type="submission" date="2025-08" db="UniProtKB">
        <authorList>
            <consortium name="Ensembl"/>
        </authorList>
    </citation>
    <scope>IDENTIFICATION</scope>
</reference>
<dbReference type="FunFam" id="4.10.410.10:FF:000003">
    <property type="entry name" value="amyloid-like protein 2 isoform X1"/>
    <property type="match status" value="1"/>
</dbReference>
<evidence type="ECO:0000259" key="2">
    <source>
        <dbReference type="PROSITE" id="PS50279"/>
    </source>
</evidence>
<evidence type="ECO:0000313" key="4">
    <source>
        <dbReference type="Proteomes" id="UP000694522"/>
    </source>
</evidence>
<dbReference type="CDD" id="cd22607">
    <property type="entry name" value="Kunitz_ABPP-like"/>
    <property type="match status" value="1"/>
</dbReference>